<sequence>GAGAGALPAEGRDATPGVVGGGPPPPCPHGVPTLSRCPQAGLARCQREAEEVAELMRQNVAKALEREGHLEQLQSRAQDLRQAVGHWGHEGTRGWHYGDTWSSCRAGPRTCARRWDTGDMGVALMGTHSLGMGCDIIGTHCPG</sequence>
<dbReference type="InterPro" id="IPR042855">
    <property type="entry name" value="V_SNARE_CC"/>
</dbReference>
<dbReference type="Pfam" id="PF00957">
    <property type="entry name" value="Synaptobrevin"/>
    <property type="match status" value="1"/>
</dbReference>
<feature type="region of interest" description="Disordered" evidence="4">
    <location>
        <begin position="1"/>
        <end position="27"/>
    </location>
</feature>
<comment type="subcellular location">
    <subcellularLocation>
        <location evidence="2">Endomembrane system</location>
        <topology evidence="2">Single-pass type IV membrane protein</topology>
    </subcellularLocation>
</comment>
<evidence type="ECO:0000259" key="5">
    <source>
        <dbReference type="PROSITE" id="PS50892"/>
    </source>
</evidence>
<evidence type="ECO:0000256" key="2">
    <source>
        <dbReference type="ARBA" id="ARBA00046280"/>
    </source>
</evidence>
<keyword evidence="3" id="KW-0175">Coiled coil</keyword>
<dbReference type="Ensembl" id="ENSTGUT00000045268.1">
    <property type="protein sequence ID" value="ENSTGUP00000025147.1"/>
    <property type="gene ID" value="ENSTGUG00000028257.1"/>
</dbReference>
<proteinExistence type="inferred from homology"/>
<evidence type="ECO:0000256" key="1">
    <source>
        <dbReference type="ARBA" id="ARBA00008025"/>
    </source>
</evidence>
<dbReference type="GO" id="GO:0016192">
    <property type="term" value="P:vesicle-mediated transport"/>
    <property type="evidence" value="ECO:0007669"/>
    <property type="project" value="InterPro"/>
</dbReference>
<reference evidence="6" key="3">
    <citation type="submission" date="2025-09" db="UniProtKB">
        <authorList>
            <consortium name="Ensembl"/>
        </authorList>
    </citation>
    <scope>IDENTIFICATION</scope>
</reference>
<evidence type="ECO:0000256" key="4">
    <source>
        <dbReference type="SAM" id="MobiDB-lite"/>
    </source>
</evidence>
<organism evidence="6 7">
    <name type="scientific">Taeniopygia guttata</name>
    <name type="common">Zebra finch</name>
    <name type="synonym">Poephila guttata</name>
    <dbReference type="NCBI Taxonomy" id="59729"/>
    <lineage>
        <taxon>Eukaryota</taxon>
        <taxon>Metazoa</taxon>
        <taxon>Chordata</taxon>
        <taxon>Craniata</taxon>
        <taxon>Vertebrata</taxon>
        <taxon>Euteleostomi</taxon>
        <taxon>Archelosauria</taxon>
        <taxon>Archosauria</taxon>
        <taxon>Dinosauria</taxon>
        <taxon>Saurischia</taxon>
        <taxon>Theropoda</taxon>
        <taxon>Coelurosauria</taxon>
        <taxon>Aves</taxon>
        <taxon>Neognathae</taxon>
        <taxon>Neoaves</taxon>
        <taxon>Telluraves</taxon>
        <taxon>Australaves</taxon>
        <taxon>Passeriformes</taxon>
        <taxon>Passeroidea</taxon>
        <taxon>Estrildidae</taxon>
        <taxon>Estrildinae</taxon>
        <taxon>Taeniopygia</taxon>
    </lineage>
</organism>
<dbReference type="Proteomes" id="UP000007754">
    <property type="component" value="Chromosome 22"/>
</dbReference>
<reference evidence="6 7" key="1">
    <citation type="journal article" date="2010" name="Nature">
        <title>The genome of a songbird.</title>
        <authorList>
            <person name="Warren W.C."/>
            <person name="Clayton D.F."/>
            <person name="Ellegren H."/>
            <person name="Arnold A.P."/>
            <person name="Hillier L.W."/>
            <person name="Kunstner A."/>
            <person name="Searle S."/>
            <person name="White S."/>
            <person name="Vilella A.J."/>
            <person name="Fairley S."/>
            <person name="Heger A."/>
            <person name="Kong L."/>
            <person name="Ponting C.P."/>
            <person name="Jarvis E.D."/>
            <person name="Mello C.V."/>
            <person name="Minx P."/>
            <person name="Lovell P."/>
            <person name="Velho T.A."/>
            <person name="Ferris M."/>
            <person name="Balakrishnan C.N."/>
            <person name="Sinha S."/>
            <person name="Blatti C."/>
            <person name="London S.E."/>
            <person name="Li Y."/>
            <person name="Lin Y.C."/>
            <person name="George J."/>
            <person name="Sweedler J."/>
            <person name="Southey B."/>
            <person name="Gunaratne P."/>
            <person name="Watson M."/>
            <person name="Nam K."/>
            <person name="Backstrom N."/>
            <person name="Smeds L."/>
            <person name="Nabholz B."/>
            <person name="Itoh Y."/>
            <person name="Whitney O."/>
            <person name="Pfenning A.R."/>
            <person name="Howard J."/>
            <person name="Volker M."/>
            <person name="Skinner B.M."/>
            <person name="Griffin D.K."/>
            <person name="Ye L."/>
            <person name="McLaren W.M."/>
            <person name="Flicek P."/>
            <person name="Quesada V."/>
            <person name="Velasco G."/>
            <person name="Lopez-Otin C."/>
            <person name="Puente X.S."/>
            <person name="Olender T."/>
            <person name="Lancet D."/>
            <person name="Smit A.F."/>
            <person name="Hubley R."/>
            <person name="Konkel M.K."/>
            <person name="Walker J.A."/>
            <person name="Batzer M.A."/>
            <person name="Gu W."/>
            <person name="Pollock D.D."/>
            <person name="Chen L."/>
            <person name="Cheng Z."/>
            <person name="Eichler E.E."/>
            <person name="Stapley J."/>
            <person name="Slate J."/>
            <person name="Ekblom R."/>
            <person name="Birkhead T."/>
            <person name="Burke T."/>
            <person name="Burt D."/>
            <person name="Scharff C."/>
            <person name="Adam I."/>
            <person name="Richard H."/>
            <person name="Sultan M."/>
            <person name="Soldatov A."/>
            <person name="Lehrach H."/>
            <person name="Edwards S.V."/>
            <person name="Yang S.P."/>
            <person name="Li X."/>
            <person name="Graves T."/>
            <person name="Fulton L."/>
            <person name="Nelson J."/>
            <person name="Chinwalla A."/>
            <person name="Hou S."/>
            <person name="Mardis E.R."/>
            <person name="Wilson R.K."/>
        </authorList>
    </citation>
    <scope>NUCLEOTIDE SEQUENCE [LARGE SCALE GENOMIC DNA]</scope>
</reference>
<dbReference type="GO" id="GO:0016020">
    <property type="term" value="C:membrane"/>
    <property type="evidence" value="ECO:0007669"/>
    <property type="project" value="InterPro"/>
</dbReference>
<protein>
    <recommendedName>
        <fullName evidence="5">V-SNARE coiled-coil homology domain-containing protein</fullName>
    </recommendedName>
</protein>
<keyword evidence="7" id="KW-1185">Reference proteome</keyword>
<dbReference type="GeneTree" id="ENSGT01150000289357"/>
<dbReference type="SUPFAM" id="SSF58038">
    <property type="entry name" value="SNARE fusion complex"/>
    <property type="match status" value="1"/>
</dbReference>
<comment type="similarity">
    <text evidence="1">Belongs to the synaptobrevin family.</text>
</comment>
<reference evidence="6" key="2">
    <citation type="submission" date="2025-08" db="UniProtKB">
        <authorList>
            <consortium name="Ensembl"/>
        </authorList>
    </citation>
    <scope>IDENTIFICATION</scope>
</reference>
<accession>A0A674GRS8</accession>
<dbReference type="Gene3D" id="1.20.5.110">
    <property type="match status" value="1"/>
</dbReference>
<evidence type="ECO:0000313" key="7">
    <source>
        <dbReference type="Proteomes" id="UP000007754"/>
    </source>
</evidence>
<dbReference type="AlphaFoldDB" id="A0A674GRS8"/>
<dbReference type="InterPro" id="IPR001388">
    <property type="entry name" value="Synaptobrevin-like"/>
</dbReference>
<evidence type="ECO:0000313" key="6">
    <source>
        <dbReference type="Ensembl" id="ENSTGUP00000025147.1"/>
    </source>
</evidence>
<evidence type="ECO:0000256" key="3">
    <source>
        <dbReference type="PROSITE-ProRule" id="PRU00290"/>
    </source>
</evidence>
<dbReference type="InParanoid" id="A0A674GRS8"/>
<dbReference type="PROSITE" id="PS50892">
    <property type="entry name" value="V_SNARE"/>
    <property type="match status" value="1"/>
</dbReference>
<feature type="domain" description="V-SNARE coiled-coil homology" evidence="5">
    <location>
        <begin position="41"/>
        <end position="102"/>
    </location>
</feature>
<name>A0A674GRS8_TAEGU</name>
<dbReference type="GO" id="GO:0012505">
    <property type="term" value="C:endomembrane system"/>
    <property type="evidence" value="ECO:0007669"/>
    <property type="project" value="UniProtKB-SubCell"/>
</dbReference>
<dbReference type="PRINTS" id="PR00219">
    <property type="entry name" value="SYNAPTOBREVN"/>
</dbReference>